<dbReference type="Gene3D" id="3.30.70.1430">
    <property type="entry name" value="Multidrug efflux transporter AcrB pore domain"/>
    <property type="match status" value="2"/>
</dbReference>
<organism evidence="2 3">
    <name type="scientific">Edaphobacter dinghuensis</name>
    <dbReference type="NCBI Taxonomy" id="1560005"/>
    <lineage>
        <taxon>Bacteria</taxon>
        <taxon>Pseudomonadati</taxon>
        <taxon>Acidobacteriota</taxon>
        <taxon>Terriglobia</taxon>
        <taxon>Terriglobales</taxon>
        <taxon>Acidobacteriaceae</taxon>
        <taxon>Edaphobacter</taxon>
    </lineage>
</organism>
<name>A0A917HP78_9BACT</name>
<feature type="transmembrane region" description="Helical" evidence="1">
    <location>
        <begin position="996"/>
        <end position="1015"/>
    </location>
</feature>
<keyword evidence="1" id="KW-1133">Transmembrane helix</keyword>
<dbReference type="GO" id="GO:0005886">
    <property type="term" value="C:plasma membrane"/>
    <property type="evidence" value="ECO:0007669"/>
    <property type="project" value="TreeGrafter"/>
</dbReference>
<accession>A0A917HP78</accession>
<dbReference type="Gene3D" id="1.20.1640.10">
    <property type="entry name" value="Multidrug efflux transporter AcrB transmembrane domain"/>
    <property type="match status" value="2"/>
</dbReference>
<sequence length="1063" mass="113614">MSASASHLSDVQAESSFWLSRSAKAIFFSLVLLTFAGIYAAFQVPISVFPDTNFPRVVIGIDNGVMPVEQMQVTITKPIEDAINSVPGLQTVRSTTSRGSAEISLFFDWNVDMYRTLQLTDAALAKVQQELPATAHITTNRLTFATFPILGYALTADDRGKDTVSQTRLWEIATYDLKPPLNRVNGVSTVTVQGGQVPEFHIIPNLARLQTANVTLLDLVNAVQASNIIDSPGLYEANHQLVLGLIGAQAHSAAELGNLVVKTTPSGTPVRVADVATVEPSTMPVYTMVTANGQPSVLLNIARQPLSNTVAVANAVADQVASLRTKLPPGVRLEPFYDQSELVRESIASVRDAILIGLFLACVVLFLFLRDWTSSLIAGLVIPVTVAVTILFLWTIGESFNLMTLGGLAAAIGLVIDDAIVVIEGIVVHRDSGESRIEAVRKALHELSTPLVFSTITPVVVFLPLISVTGVTGSFFRALAATMTAALLTSLALALTWTPALALALLHKSKRTTSSTELTAFSEESGEPTAVAAESHEENGRIMRRVFHVHERTLTWALARPLALAGICVLLVVGAYFSYNALGSDLLPAMDEGAFVLDYLMPAGSSLAETNRVLLHVEQILHNTPEVEITSRRTGLQMGLAAVTEANTGDFTVRLKPNRSRGIDEIMADVRQQIKTDVPQLDVEFTQVLQDMIGDLSNSPEPIQIKLFSPDTKLLQELAPRVADAIGKIPGVVDIQNGIDNTISGPATSFQIDPVVAGRLGFTPTEVAEDATSILDGLPTNDPLILNGRPYTIRVRLPDANRASLDAIQNTVFNSSSGHTATLGSMAKVEALPPQNEILRENLQQLVTVSGRLEGSNLGGAMVQVKQAVANLNIPSSVRVEYGGTYQEQQKSFADLARVLILALALVFGVLLAEFRNFSAPIAILTSSILSITGVVVALLITGTDFNVASFMGLIMVIGIVAKNGILLLDADEKARSAGVGARDAMLHAAQRRLRPIIMTAIAAICGMLPLAFALGSGSQMLQPLAIAVIGGLLLSILLSLIVTPVVYYYLTSRRKTEAPVEA</sequence>
<dbReference type="SUPFAM" id="SSF82714">
    <property type="entry name" value="Multidrug efflux transporter AcrB TolC docking domain, DN and DC subdomains"/>
    <property type="match status" value="2"/>
</dbReference>
<evidence type="ECO:0000313" key="2">
    <source>
        <dbReference type="EMBL" id="GGG85186.1"/>
    </source>
</evidence>
<dbReference type="InterPro" id="IPR027463">
    <property type="entry name" value="AcrB_DN_DC_subdom"/>
</dbReference>
<feature type="transmembrane region" description="Helical" evidence="1">
    <location>
        <begin position="447"/>
        <end position="466"/>
    </location>
</feature>
<dbReference type="SUPFAM" id="SSF82693">
    <property type="entry name" value="Multidrug efflux transporter AcrB pore domain, PN1, PN2, PC1 and PC2 subdomains"/>
    <property type="match status" value="3"/>
</dbReference>
<evidence type="ECO:0000313" key="3">
    <source>
        <dbReference type="Proteomes" id="UP000647241"/>
    </source>
</evidence>
<feature type="transmembrane region" description="Helical" evidence="1">
    <location>
        <begin position="1027"/>
        <end position="1051"/>
    </location>
</feature>
<feature type="transmembrane region" description="Helical" evidence="1">
    <location>
        <begin position="478"/>
        <end position="506"/>
    </location>
</feature>
<dbReference type="PRINTS" id="PR00702">
    <property type="entry name" value="ACRIFLAVINRP"/>
</dbReference>
<feature type="transmembrane region" description="Helical" evidence="1">
    <location>
        <begin position="553"/>
        <end position="577"/>
    </location>
</feature>
<dbReference type="Proteomes" id="UP000647241">
    <property type="component" value="Unassembled WGS sequence"/>
</dbReference>
<dbReference type="EMBL" id="BMGT01000003">
    <property type="protein sequence ID" value="GGG85186.1"/>
    <property type="molecule type" value="Genomic_DNA"/>
</dbReference>
<dbReference type="Gene3D" id="3.30.70.1320">
    <property type="entry name" value="Multidrug efflux transporter AcrB pore domain like"/>
    <property type="match status" value="1"/>
</dbReference>
<dbReference type="AlphaFoldDB" id="A0A917HP78"/>
<dbReference type="GO" id="GO:0042910">
    <property type="term" value="F:xenobiotic transmembrane transporter activity"/>
    <property type="evidence" value="ECO:0007669"/>
    <property type="project" value="TreeGrafter"/>
</dbReference>
<keyword evidence="1" id="KW-0812">Transmembrane</keyword>
<dbReference type="Pfam" id="PF00873">
    <property type="entry name" value="ACR_tran"/>
    <property type="match status" value="1"/>
</dbReference>
<comment type="caution">
    <text evidence="2">The sequence shown here is derived from an EMBL/GenBank/DDBJ whole genome shotgun (WGS) entry which is preliminary data.</text>
</comment>
<dbReference type="InterPro" id="IPR001036">
    <property type="entry name" value="Acrflvin-R"/>
</dbReference>
<feature type="transmembrane region" description="Helical" evidence="1">
    <location>
        <begin position="402"/>
        <end position="427"/>
    </location>
</feature>
<keyword evidence="3" id="KW-1185">Reference proteome</keyword>
<feature type="transmembrane region" description="Helical" evidence="1">
    <location>
        <begin position="25"/>
        <end position="42"/>
    </location>
</feature>
<reference evidence="2" key="1">
    <citation type="journal article" date="2014" name="Int. J. Syst. Evol. Microbiol.">
        <title>Complete genome sequence of Corynebacterium casei LMG S-19264T (=DSM 44701T), isolated from a smear-ripened cheese.</title>
        <authorList>
            <consortium name="US DOE Joint Genome Institute (JGI-PGF)"/>
            <person name="Walter F."/>
            <person name="Albersmeier A."/>
            <person name="Kalinowski J."/>
            <person name="Ruckert C."/>
        </authorList>
    </citation>
    <scope>NUCLEOTIDE SEQUENCE</scope>
    <source>
        <strain evidence="2">CGMCC 1.12997</strain>
    </source>
</reference>
<feature type="transmembrane region" description="Helical" evidence="1">
    <location>
        <begin position="922"/>
        <end position="942"/>
    </location>
</feature>
<dbReference type="RefSeq" id="WP_188555091.1">
    <property type="nucleotide sequence ID" value="NZ_BMGT01000003.1"/>
</dbReference>
<keyword evidence="1" id="KW-0472">Membrane</keyword>
<feature type="transmembrane region" description="Helical" evidence="1">
    <location>
        <begin position="948"/>
        <end position="969"/>
    </location>
</feature>
<feature type="transmembrane region" description="Helical" evidence="1">
    <location>
        <begin position="896"/>
        <end position="915"/>
    </location>
</feature>
<dbReference type="PANTHER" id="PTHR32063:SF0">
    <property type="entry name" value="SWARMING MOTILITY PROTEIN SWRC"/>
    <property type="match status" value="1"/>
</dbReference>
<proteinExistence type="predicted"/>
<feature type="transmembrane region" description="Helical" evidence="1">
    <location>
        <begin position="353"/>
        <end position="369"/>
    </location>
</feature>
<evidence type="ECO:0000256" key="1">
    <source>
        <dbReference type="SAM" id="Phobius"/>
    </source>
</evidence>
<reference evidence="2" key="2">
    <citation type="submission" date="2020-09" db="EMBL/GenBank/DDBJ databases">
        <authorList>
            <person name="Sun Q."/>
            <person name="Zhou Y."/>
        </authorList>
    </citation>
    <scope>NUCLEOTIDE SEQUENCE</scope>
    <source>
        <strain evidence="2">CGMCC 1.12997</strain>
    </source>
</reference>
<feature type="transmembrane region" description="Helical" evidence="1">
    <location>
        <begin position="376"/>
        <end position="396"/>
    </location>
</feature>
<dbReference type="SUPFAM" id="SSF82866">
    <property type="entry name" value="Multidrug efflux transporter AcrB transmembrane domain"/>
    <property type="match status" value="2"/>
</dbReference>
<dbReference type="Gene3D" id="3.30.2090.10">
    <property type="entry name" value="Multidrug efflux transporter AcrB TolC docking domain, DN and DC subdomains"/>
    <property type="match status" value="2"/>
</dbReference>
<dbReference type="PANTHER" id="PTHR32063">
    <property type="match status" value="1"/>
</dbReference>
<protein>
    <submittedName>
        <fullName evidence="2">Multidrug ABC transporter</fullName>
    </submittedName>
</protein>
<dbReference type="Gene3D" id="3.30.70.1440">
    <property type="entry name" value="Multidrug efflux transporter AcrB pore domain"/>
    <property type="match status" value="1"/>
</dbReference>
<gene>
    <name evidence="2" type="ORF">GCM10011585_31310</name>
</gene>